<dbReference type="Pfam" id="PF00111">
    <property type="entry name" value="Fer2"/>
    <property type="match status" value="1"/>
</dbReference>
<keyword evidence="7" id="KW-0408">Iron</keyword>
<dbReference type="GO" id="GO:0046872">
    <property type="term" value="F:metal ion binding"/>
    <property type="evidence" value="ECO:0007669"/>
    <property type="project" value="UniProtKB-KW"/>
</dbReference>
<dbReference type="InterPro" id="IPR036010">
    <property type="entry name" value="2Fe-2S_ferredoxin-like_sf"/>
</dbReference>
<dbReference type="InterPro" id="IPR039261">
    <property type="entry name" value="FNR_nucleotide-bd"/>
</dbReference>
<name>A0A848DIQ0_9PSEU</name>
<dbReference type="PANTHER" id="PTHR47354:SF8">
    <property type="entry name" value="1,2-PHENYLACETYL-COA EPOXIDASE, SUBUNIT E"/>
    <property type="match status" value="1"/>
</dbReference>
<dbReference type="PROSITE" id="PS51384">
    <property type="entry name" value="FAD_FR"/>
    <property type="match status" value="1"/>
</dbReference>
<dbReference type="InterPro" id="IPR017927">
    <property type="entry name" value="FAD-bd_FR_type"/>
</dbReference>
<keyword evidence="5" id="KW-0274">FAD</keyword>
<keyword evidence="2" id="KW-0285">Flavoprotein</keyword>
<feature type="transmembrane region" description="Helical" evidence="9">
    <location>
        <begin position="53"/>
        <end position="72"/>
    </location>
</feature>
<evidence type="ECO:0000313" key="12">
    <source>
        <dbReference type="EMBL" id="NMH92423.1"/>
    </source>
</evidence>
<comment type="cofactor">
    <cofactor evidence="1">
        <name>FAD</name>
        <dbReference type="ChEBI" id="CHEBI:57692"/>
    </cofactor>
</comment>
<dbReference type="GO" id="GO:0006629">
    <property type="term" value="P:lipid metabolic process"/>
    <property type="evidence" value="ECO:0007669"/>
    <property type="project" value="InterPro"/>
</dbReference>
<protein>
    <submittedName>
        <fullName evidence="12">2Fe-2S iron-sulfur cluster binding domain-containing protein</fullName>
    </submittedName>
</protein>
<dbReference type="InterPro" id="IPR008333">
    <property type="entry name" value="Cbr1-like_FAD-bd_dom"/>
</dbReference>
<dbReference type="CDD" id="cd00207">
    <property type="entry name" value="fer2"/>
    <property type="match status" value="1"/>
</dbReference>
<dbReference type="Pfam" id="PF00970">
    <property type="entry name" value="FAD_binding_6"/>
    <property type="match status" value="1"/>
</dbReference>
<evidence type="ECO:0000256" key="1">
    <source>
        <dbReference type="ARBA" id="ARBA00001974"/>
    </source>
</evidence>
<dbReference type="Pfam" id="PF00487">
    <property type="entry name" value="FA_desaturase"/>
    <property type="match status" value="1"/>
</dbReference>
<evidence type="ECO:0000256" key="7">
    <source>
        <dbReference type="ARBA" id="ARBA00023004"/>
    </source>
</evidence>
<dbReference type="CDD" id="cd06214">
    <property type="entry name" value="PA_degradation_oxidoreductase_like"/>
    <property type="match status" value="1"/>
</dbReference>
<reference evidence="12 13" key="1">
    <citation type="submission" date="2020-04" db="EMBL/GenBank/DDBJ databases">
        <authorList>
            <person name="Klaysubun C."/>
            <person name="Duangmal K."/>
            <person name="Lipun K."/>
        </authorList>
    </citation>
    <scope>NUCLEOTIDE SEQUENCE [LARGE SCALE GENOMIC DNA]</scope>
    <source>
        <strain evidence="12 13">DSM 45300</strain>
    </source>
</reference>
<dbReference type="GO" id="GO:0050660">
    <property type="term" value="F:flavin adenine dinucleotide binding"/>
    <property type="evidence" value="ECO:0007669"/>
    <property type="project" value="TreeGrafter"/>
</dbReference>
<organism evidence="12 13">
    <name type="scientific">Pseudonocardia bannensis</name>
    <dbReference type="NCBI Taxonomy" id="630973"/>
    <lineage>
        <taxon>Bacteria</taxon>
        <taxon>Bacillati</taxon>
        <taxon>Actinomycetota</taxon>
        <taxon>Actinomycetes</taxon>
        <taxon>Pseudonocardiales</taxon>
        <taxon>Pseudonocardiaceae</taxon>
        <taxon>Pseudonocardia</taxon>
    </lineage>
</organism>
<keyword evidence="6" id="KW-0560">Oxidoreductase</keyword>
<dbReference type="InterPro" id="IPR017938">
    <property type="entry name" value="Riboflavin_synthase-like_b-brl"/>
</dbReference>
<evidence type="ECO:0000256" key="6">
    <source>
        <dbReference type="ARBA" id="ARBA00023002"/>
    </source>
</evidence>
<evidence type="ECO:0000256" key="2">
    <source>
        <dbReference type="ARBA" id="ARBA00022630"/>
    </source>
</evidence>
<dbReference type="InterPro" id="IPR005804">
    <property type="entry name" value="FA_desaturase_dom"/>
</dbReference>
<evidence type="ECO:0000256" key="3">
    <source>
        <dbReference type="ARBA" id="ARBA00022714"/>
    </source>
</evidence>
<dbReference type="InterPro" id="IPR012675">
    <property type="entry name" value="Beta-grasp_dom_sf"/>
</dbReference>
<dbReference type="InterPro" id="IPR001433">
    <property type="entry name" value="OxRdtase_FAD/NAD-bd"/>
</dbReference>
<dbReference type="GO" id="GO:0016491">
    <property type="term" value="F:oxidoreductase activity"/>
    <property type="evidence" value="ECO:0007669"/>
    <property type="project" value="UniProtKB-KW"/>
</dbReference>
<keyword evidence="9" id="KW-0472">Membrane</keyword>
<sequence>MLSEAESRAVRRGVPDPGIPLPPAATPTLTLFFGSLVVWGVATWLALGEHAPFWVTIPLHALVTFTMFTVLHDAIHHAAGRMNWVNEVFGRLSVPFVACYASFGMFRFIHIEHHRNTNEDIDTDPDAWTTHGPWWQLPLRWLSIDGRYAVFYLRRLRTRPRGERLETMATVGLTLLAFGGLIATGHGWELALIYLIPQRIGVGVLAWWFDWMPHHGLTATARQNRFAATRVRVGMEWLLTPVMLYQNYHLVHHLHPAIPFYRYVKAWQRNEKAYLSRDVPIMTAWGRELTASEYRAWRRLTASFHSEEAPGSTAETSEFHPLTVAEVRPLTADSVSISFEIPESLRERFRFTPGQHLTLRTTVDGAEIRRTYSLCTSATSDLVRIAVKRIDGGAMSRHLTQEIAAGDVLEVAPPSGRFTLHPASAKGRHHVGIAAGSGITPIISMLSTALTEHEDSRFTLLYGNRTAESTMFRDELEMLARQFEGRLRIVHFRSEATDSEPGSGFERIVCGRMDTAQLTSLFDDAVSPREVDGWFLCGPQQLVDDTRALLTDHAVPAELVHVELFHAEPARALDAGVASTITATAGGRTSAVDTDGHESVLEAVLRGGLDAPYACMGGACGTCRAKLVRGTAEMELNYALGADELAAGYVLTCQSRPTSERVELDYDA</sequence>
<feature type="transmembrane region" description="Helical" evidence="9">
    <location>
        <begin position="92"/>
        <end position="109"/>
    </location>
</feature>
<dbReference type="InterPro" id="IPR001709">
    <property type="entry name" value="Flavoprot_Pyr_Nucl_cyt_Rdtase"/>
</dbReference>
<dbReference type="PROSITE" id="PS00197">
    <property type="entry name" value="2FE2S_FER_1"/>
    <property type="match status" value="1"/>
</dbReference>
<keyword evidence="8" id="KW-0411">Iron-sulfur</keyword>
<dbReference type="Gene3D" id="2.40.30.10">
    <property type="entry name" value="Translation factors"/>
    <property type="match status" value="1"/>
</dbReference>
<evidence type="ECO:0000256" key="8">
    <source>
        <dbReference type="ARBA" id="ARBA00023014"/>
    </source>
</evidence>
<gene>
    <name evidence="12" type="ORF">HF519_12745</name>
</gene>
<keyword evidence="4" id="KW-0479">Metal-binding</keyword>
<feature type="transmembrane region" description="Helical" evidence="9">
    <location>
        <begin position="24"/>
        <end position="46"/>
    </location>
</feature>
<dbReference type="InterPro" id="IPR006058">
    <property type="entry name" value="2Fe2S_fd_BS"/>
</dbReference>
<dbReference type="Gene3D" id="3.40.50.80">
    <property type="entry name" value="Nucleotide-binding domain of ferredoxin-NADP reductase (FNR) module"/>
    <property type="match status" value="1"/>
</dbReference>
<dbReference type="Proteomes" id="UP000586918">
    <property type="component" value="Unassembled WGS sequence"/>
</dbReference>
<comment type="caution">
    <text evidence="12">The sequence shown here is derived from an EMBL/GenBank/DDBJ whole genome shotgun (WGS) entry which is preliminary data.</text>
</comment>
<feature type="domain" description="2Fe-2S ferredoxin-type" evidence="10">
    <location>
        <begin position="579"/>
        <end position="668"/>
    </location>
</feature>
<dbReference type="InterPro" id="IPR050415">
    <property type="entry name" value="MRET"/>
</dbReference>
<dbReference type="SUPFAM" id="SSF63380">
    <property type="entry name" value="Riboflavin synthase domain-like"/>
    <property type="match status" value="1"/>
</dbReference>
<evidence type="ECO:0000256" key="4">
    <source>
        <dbReference type="ARBA" id="ARBA00022723"/>
    </source>
</evidence>
<dbReference type="PRINTS" id="PR00371">
    <property type="entry name" value="FPNCR"/>
</dbReference>
<keyword evidence="13" id="KW-1185">Reference proteome</keyword>
<dbReference type="SUPFAM" id="SSF54292">
    <property type="entry name" value="2Fe-2S ferredoxin-like"/>
    <property type="match status" value="1"/>
</dbReference>
<evidence type="ECO:0000313" key="13">
    <source>
        <dbReference type="Proteomes" id="UP000586918"/>
    </source>
</evidence>
<dbReference type="Pfam" id="PF00175">
    <property type="entry name" value="NAD_binding_1"/>
    <property type="match status" value="1"/>
</dbReference>
<accession>A0A848DIQ0</accession>
<evidence type="ECO:0000259" key="10">
    <source>
        <dbReference type="PROSITE" id="PS51085"/>
    </source>
</evidence>
<proteinExistence type="predicted"/>
<dbReference type="SUPFAM" id="SSF52343">
    <property type="entry name" value="Ferredoxin reductase-like, C-terminal NADP-linked domain"/>
    <property type="match status" value="1"/>
</dbReference>
<dbReference type="GO" id="GO:0051537">
    <property type="term" value="F:2 iron, 2 sulfur cluster binding"/>
    <property type="evidence" value="ECO:0007669"/>
    <property type="project" value="UniProtKB-KW"/>
</dbReference>
<dbReference type="Gene3D" id="3.10.20.30">
    <property type="match status" value="1"/>
</dbReference>
<evidence type="ECO:0000259" key="11">
    <source>
        <dbReference type="PROSITE" id="PS51384"/>
    </source>
</evidence>
<keyword evidence="9" id="KW-0812">Transmembrane</keyword>
<evidence type="ECO:0000256" key="5">
    <source>
        <dbReference type="ARBA" id="ARBA00022827"/>
    </source>
</evidence>
<dbReference type="PROSITE" id="PS51085">
    <property type="entry name" value="2FE2S_FER_2"/>
    <property type="match status" value="1"/>
</dbReference>
<dbReference type="PANTHER" id="PTHR47354">
    <property type="entry name" value="NADH OXIDOREDUCTASE HCR"/>
    <property type="match status" value="1"/>
</dbReference>
<keyword evidence="9" id="KW-1133">Transmembrane helix</keyword>
<dbReference type="AlphaFoldDB" id="A0A848DIQ0"/>
<evidence type="ECO:0000256" key="9">
    <source>
        <dbReference type="SAM" id="Phobius"/>
    </source>
</evidence>
<dbReference type="EMBL" id="JAAXKZ010000038">
    <property type="protein sequence ID" value="NMH92423.1"/>
    <property type="molecule type" value="Genomic_DNA"/>
</dbReference>
<dbReference type="InterPro" id="IPR001041">
    <property type="entry name" value="2Fe-2S_ferredoxin-type"/>
</dbReference>
<feature type="domain" description="FAD-binding FR-type" evidence="11">
    <location>
        <begin position="317"/>
        <end position="421"/>
    </location>
</feature>
<feature type="transmembrane region" description="Helical" evidence="9">
    <location>
        <begin position="165"/>
        <end position="185"/>
    </location>
</feature>
<keyword evidence="3" id="KW-0001">2Fe-2S</keyword>